<evidence type="ECO:0000256" key="1">
    <source>
        <dbReference type="ARBA" id="ARBA00022737"/>
    </source>
</evidence>
<sequence>MRKSFGPAEVLRGVNLSVGRRDRLGLVGINGSGKSTLLKIAAGLLAPDSGTVAVAGDARTAYLEQGAAEEAWRSGTVGDESNRSLLVRGLERLERGLGASWEKSLSGDAGAVDELAARSGYEKVERVHRLAARLGLEPERLESPALELSGGELARFDLALLLACEPDLLLLDEATNFLDADGLAEAEKLLSRYGRAFIAVSHDRAFLDAAVGGILELEDGLLRRYHGGYTDYRRRRGEEIAAAWEDFHQAGRERKKLLEGLNRRLGLLHRMEGGGFSGTAHANRAGSDTFSRRAAKVARTARTVKRRVARLESDRLVQPKTYGLKIRPPLNEPARAGEVIARAENLYFAHHGGPELFHGLDFTLYRGERVQLTGPNGSGKTTLLRLLLGELEPAGGAAGLGQNVRPFHADQRSLGLPASGTVFEALRERTDLDRNGIRHLLAKLLFRREEADKPVASLSGGERARLFLAMVSAADANLLVLDEPTAHLDLASIEALEGALARYAGTVLFVSHDRAFGRTVGDRRFALAPTNFLKSE</sequence>
<evidence type="ECO:0000313" key="5">
    <source>
        <dbReference type="EMBL" id="OGD74505.1"/>
    </source>
</evidence>
<accession>A0A1F5F4C0</accession>
<comment type="caution">
    <text evidence="5">The sequence shown here is derived from an EMBL/GenBank/DDBJ whole genome shotgun (WGS) entry which is preliminary data.</text>
</comment>
<dbReference type="PROSITE" id="PS00211">
    <property type="entry name" value="ABC_TRANSPORTER_1"/>
    <property type="match status" value="2"/>
</dbReference>
<dbReference type="InterPro" id="IPR027417">
    <property type="entry name" value="P-loop_NTPase"/>
</dbReference>
<dbReference type="CDD" id="cd03221">
    <property type="entry name" value="ABCF_EF-3"/>
    <property type="match status" value="2"/>
</dbReference>
<proteinExistence type="predicted"/>
<dbReference type="Gene3D" id="3.40.50.300">
    <property type="entry name" value="P-loop containing nucleotide triphosphate hydrolases"/>
    <property type="match status" value="2"/>
</dbReference>
<dbReference type="FunFam" id="3.40.50.300:FF:000011">
    <property type="entry name" value="Putative ABC transporter ATP-binding component"/>
    <property type="match status" value="1"/>
</dbReference>
<dbReference type="Pfam" id="PF00005">
    <property type="entry name" value="ABC_tran"/>
    <property type="match status" value="2"/>
</dbReference>
<dbReference type="EMBL" id="MFAF01000101">
    <property type="protein sequence ID" value="OGD74505.1"/>
    <property type="molecule type" value="Genomic_DNA"/>
</dbReference>
<feature type="domain" description="ABC transporter" evidence="4">
    <location>
        <begin position="1"/>
        <end position="244"/>
    </location>
</feature>
<dbReference type="Proteomes" id="UP000177187">
    <property type="component" value="Unassembled WGS sequence"/>
</dbReference>
<dbReference type="GO" id="GO:0005524">
    <property type="term" value="F:ATP binding"/>
    <property type="evidence" value="ECO:0007669"/>
    <property type="project" value="UniProtKB-KW"/>
</dbReference>
<feature type="domain" description="ABC transporter" evidence="4">
    <location>
        <begin position="341"/>
        <end position="533"/>
    </location>
</feature>
<dbReference type="AlphaFoldDB" id="A0A1F5F4C0"/>
<dbReference type="InterPro" id="IPR017871">
    <property type="entry name" value="ABC_transporter-like_CS"/>
</dbReference>
<dbReference type="InterPro" id="IPR003439">
    <property type="entry name" value="ABC_transporter-like_ATP-bd"/>
</dbReference>
<dbReference type="PANTHER" id="PTHR19211:SF14">
    <property type="entry name" value="ATP-BINDING CASSETTE SUB-FAMILY F MEMBER 1"/>
    <property type="match status" value="1"/>
</dbReference>
<evidence type="ECO:0000313" key="6">
    <source>
        <dbReference type="Proteomes" id="UP000177187"/>
    </source>
</evidence>
<dbReference type="PANTHER" id="PTHR19211">
    <property type="entry name" value="ATP-BINDING TRANSPORT PROTEIN-RELATED"/>
    <property type="match status" value="1"/>
</dbReference>
<keyword evidence="1" id="KW-0677">Repeat</keyword>
<dbReference type="SUPFAM" id="SSF52540">
    <property type="entry name" value="P-loop containing nucleoside triphosphate hydrolases"/>
    <property type="match status" value="2"/>
</dbReference>
<dbReference type="InterPro" id="IPR050611">
    <property type="entry name" value="ABCF"/>
</dbReference>
<dbReference type="InterPro" id="IPR003593">
    <property type="entry name" value="AAA+_ATPase"/>
</dbReference>
<evidence type="ECO:0000256" key="2">
    <source>
        <dbReference type="ARBA" id="ARBA00022741"/>
    </source>
</evidence>
<dbReference type="SMART" id="SM00382">
    <property type="entry name" value="AAA"/>
    <property type="match status" value="2"/>
</dbReference>
<keyword evidence="2" id="KW-0547">Nucleotide-binding</keyword>
<organism evidence="5 6">
    <name type="scientific">Candidatus Coatesbacteria bacterium RBG_13_66_14</name>
    <dbReference type="NCBI Taxonomy" id="1817816"/>
    <lineage>
        <taxon>Bacteria</taxon>
        <taxon>Candidatus Coatesiibacteriota</taxon>
    </lineage>
</organism>
<gene>
    <name evidence="5" type="ORF">A2Y64_06275</name>
</gene>
<dbReference type="STRING" id="1817816.A2Y64_06275"/>
<dbReference type="PROSITE" id="PS50893">
    <property type="entry name" value="ABC_TRANSPORTER_2"/>
    <property type="match status" value="2"/>
</dbReference>
<keyword evidence="3" id="KW-0067">ATP-binding</keyword>
<reference evidence="5 6" key="1">
    <citation type="journal article" date="2016" name="Nat. Commun.">
        <title>Thousands of microbial genomes shed light on interconnected biogeochemical processes in an aquifer system.</title>
        <authorList>
            <person name="Anantharaman K."/>
            <person name="Brown C.T."/>
            <person name="Hug L.A."/>
            <person name="Sharon I."/>
            <person name="Castelle C.J."/>
            <person name="Probst A.J."/>
            <person name="Thomas B.C."/>
            <person name="Singh A."/>
            <person name="Wilkins M.J."/>
            <person name="Karaoz U."/>
            <person name="Brodie E.L."/>
            <person name="Williams K.H."/>
            <person name="Hubbard S.S."/>
            <person name="Banfield J.F."/>
        </authorList>
    </citation>
    <scope>NUCLEOTIDE SEQUENCE [LARGE SCALE GENOMIC DNA]</scope>
</reference>
<evidence type="ECO:0000259" key="4">
    <source>
        <dbReference type="PROSITE" id="PS50893"/>
    </source>
</evidence>
<dbReference type="GO" id="GO:0016887">
    <property type="term" value="F:ATP hydrolysis activity"/>
    <property type="evidence" value="ECO:0007669"/>
    <property type="project" value="InterPro"/>
</dbReference>
<protein>
    <recommendedName>
        <fullName evidence="4">ABC transporter domain-containing protein</fullName>
    </recommendedName>
</protein>
<name>A0A1F5F4C0_9BACT</name>
<evidence type="ECO:0000256" key="3">
    <source>
        <dbReference type="ARBA" id="ARBA00022840"/>
    </source>
</evidence>